<dbReference type="InterPro" id="IPR021095">
    <property type="entry name" value="DUF3734"/>
</dbReference>
<dbReference type="PANTHER" id="PTHR14226">
    <property type="entry name" value="NEUROPATHY TARGET ESTERASE/SWISS CHEESE D.MELANOGASTER"/>
    <property type="match status" value="1"/>
</dbReference>
<reference evidence="6 8" key="1">
    <citation type="submission" date="2015-11" db="EMBL/GenBank/DDBJ databases">
        <title>Genomic analysis of 38 Legionella species identifies large and diverse effector repertoires.</title>
        <authorList>
            <person name="Burstein D."/>
            <person name="Amaro F."/>
            <person name="Zusman T."/>
            <person name="Lifshitz Z."/>
            <person name="Cohen O."/>
            <person name="Gilbert J.A."/>
            <person name="Pupko T."/>
            <person name="Shuman H.A."/>
            <person name="Segal G."/>
        </authorList>
    </citation>
    <scope>NUCLEOTIDE SEQUENCE [LARGE SCALE GENOMIC DNA]</scope>
    <source>
        <strain evidence="6 8">JA-26-G1-E2</strain>
    </source>
</reference>
<keyword evidence="3 4" id="KW-0443">Lipid metabolism</keyword>
<evidence type="ECO:0000313" key="8">
    <source>
        <dbReference type="Proteomes" id="UP000054715"/>
    </source>
</evidence>
<evidence type="ECO:0000256" key="3">
    <source>
        <dbReference type="ARBA" id="ARBA00023098"/>
    </source>
</evidence>
<evidence type="ECO:0000313" key="7">
    <source>
        <dbReference type="EMBL" id="OCH99226.1"/>
    </source>
</evidence>
<evidence type="ECO:0000256" key="2">
    <source>
        <dbReference type="ARBA" id="ARBA00022963"/>
    </source>
</evidence>
<reference evidence="7 9" key="2">
    <citation type="submission" date="2016-05" db="EMBL/GenBank/DDBJ databases">
        <authorList>
            <person name="Prochazka B."/>
            <person name="Indra A."/>
            <person name="Hasenberger P."/>
            <person name="Blaschitz M."/>
            <person name="Wagner L."/>
            <person name="Wewalka G."/>
            <person name="Sorschag S."/>
            <person name="Schmid D."/>
            <person name="Ruppitsch W."/>
        </authorList>
    </citation>
    <scope>NUCLEOTIDE SEQUENCE [LARGE SCALE GENOMIC DNA]</scope>
    <source>
        <strain evidence="7 9">974010_12</strain>
    </source>
</reference>
<keyword evidence="1 4" id="KW-0378">Hydrolase</keyword>
<dbReference type="Pfam" id="PF12536">
    <property type="entry name" value="DUF3734"/>
    <property type="match status" value="1"/>
</dbReference>
<evidence type="ECO:0000313" key="9">
    <source>
        <dbReference type="Proteomes" id="UP000093336"/>
    </source>
</evidence>
<evidence type="ECO:0000256" key="1">
    <source>
        <dbReference type="ARBA" id="ARBA00022801"/>
    </source>
</evidence>
<dbReference type="STRING" id="455.Ljam_0749"/>
<dbReference type="Proteomes" id="UP000093336">
    <property type="component" value="Unassembled WGS sequence"/>
</dbReference>
<sequence>MKKEPQAKPVWNRVAFIFQGGGALGAFQVGIYEALHNAGYELDWVSGISIGAINAAIVAGNKPENRVPKLKEFWQIITTPLHFSWWDEYIETLGMRRWYNQFHAQATLLFGQPGFFQPRLINPHFISDATPDDISFYDTSLLKETLERVIDFDILNNGKTRLTLSAVRIDNGQQVLFDTKHQKLSPEHIMASGALPPGFPAVKIDDVYYWDGGVVNNTPIEVILNDLPRVSTLCFMVQLFDPESKMPSTLDEVLLKQKDMTYASHYKRVIKSFCEAHDLRHAVSELYNMLPENIKNQPKAQEIRSMGCKTIMTLVRFHRHGLHTDLSSKDYAFSPLSIHESIQLGCEQATNALEKSPWLQPVPENVGAVLYDVSPHEEKETIFKHGHKKTISS</sequence>
<dbReference type="PANTHER" id="PTHR14226:SF57">
    <property type="entry name" value="BLR7027 PROTEIN"/>
    <property type="match status" value="1"/>
</dbReference>
<feature type="short sequence motif" description="DGA/G" evidence="4">
    <location>
        <begin position="211"/>
        <end position="213"/>
    </location>
</feature>
<dbReference type="Pfam" id="PF01734">
    <property type="entry name" value="Patatin"/>
    <property type="match status" value="1"/>
</dbReference>
<feature type="short sequence motif" description="GXSXG" evidence="4">
    <location>
        <begin position="47"/>
        <end position="51"/>
    </location>
</feature>
<feature type="short sequence motif" description="GXGXXG" evidence="4">
    <location>
        <begin position="20"/>
        <end position="25"/>
    </location>
</feature>
<feature type="active site" description="Proton acceptor" evidence="4">
    <location>
        <position position="211"/>
    </location>
</feature>
<gene>
    <name evidence="7" type="ORF">A8135_08250</name>
    <name evidence="6" type="ORF">Ljam_0749</name>
</gene>
<proteinExistence type="predicted"/>
<organism evidence="6 8">
    <name type="scientific">Legionella jamestowniensis</name>
    <dbReference type="NCBI Taxonomy" id="455"/>
    <lineage>
        <taxon>Bacteria</taxon>
        <taxon>Pseudomonadati</taxon>
        <taxon>Pseudomonadota</taxon>
        <taxon>Gammaproteobacteria</taxon>
        <taxon>Legionellales</taxon>
        <taxon>Legionellaceae</taxon>
        <taxon>Legionella</taxon>
    </lineage>
</organism>
<dbReference type="GO" id="GO:0016042">
    <property type="term" value="P:lipid catabolic process"/>
    <property type="evidence" value="ECO:0007669"/>
    <property type="project" value="UniProtKB-UniRule"/>
</dbReference>
<dbReference type="CDD" id="cd07209">
    <property type="entry name" value="Pat_hypo_Ecoli_Z1214_like"/>
    <property type="match status" value="1"/>
</dbReference>
<dbReference type="Gene3D" id="3.40.1090.10">
    <property type="entry name" value="Cytosolic phospholipase A2 catalytic domain"/>
    <property type="match status" value="2"/>
</dbReference>
<dbReference type="EMBL" id="LNYG01000012">
    <property type="protein sequence ID" value="KTD09399.1"/>
    <property type="molecule type" value="Genomic_DNA"/>
</dbReference>
<dbReference type="GO" id="GO:0016787">
    <property type="term" value="F:hydrolase activity"/>
    <property type="evidence" value="ECO:0007669"/>
    <property type="project" value="UniProtKB-UniRule"/>
</dbReference>
<dbReference type="Proteomes" id="UP000054715">
    <property type="component" value="Unassembled WGS sequence"/>
</dbReference>
<dbReference type="AlphaFoldDB" id="A0A0W0UNU4"/>
<dbReference type="PATRIC" id="fig|455.5.peg.799"/>
<feature type="active site" description="Nucleophile" evidence="4">
    <location>
        <position position="49"/>
    </location>
</feature>
<dbReference type="InterPro" id="IPR002641">
    <property type="entry name" value="PNPLA_dom"/>
</dbReference>
<feature type="domain" description="PNPLA" evidence="5">
    <location>
        <begin position="16"/>
        <end position="224"/>
    </location>
</feature>
<keyword evidence="2 4" id="KW-0442">Lipid degradation</keyword>
<dbReference type="PROSITE" id="PS51635">
    <property type="entry name" value="PNPLA"/>
    <property type="match status" value="1"/>
</dbReference>
<dbReference type="InterPro" id="IPR050301">
    <property type="entry name" value="NTE"/>
</dbReference>
<keyword evidence="9" id="KW-1185">Reference proteome</keyword>
<dbReference type="InterPro" id="IPR016035">
    <property type="entry name" value="Acyl_Trfase/lysoPLipase"/>
</dbReference>
<dbReference type="RefSeq" id="WP_058448791.1">
    <property type="nucleotide sequence ID" value="NZ_CAAAJF010000006.1"/>
</dbReference>
<accession>A0A0W0UNU4</accession>
<dbReference type="EMBL" id="LYOZ01000002">
    <property type="protein sequence ID" value="OCH99226.1"/>
    <property type="molecule type" value="Genomic_DNA"/>
</dbReference>
<evidence type="ECO:0000313" key="6">
    <source>
        <dbReference type="EMBL" id="KTD09399.1"/>
    </source>
</evidence>
<dbReference type="OrthoDB" id="9807112at2"/>
<name>A0A0W0UNU4_9GAMM</name>
<dbReference type="SUPFAM" id="SSF52151">
    <property type="entry name" value="FabD/lysophospholipase-like"/>
    <property type="match status" value="1"/>
</dbReference>
<evidence type="ECO:0000256" key="4">
    <source>
        <dbReference type="PROSITE-ProRule" id="PRU01161"/>
    </source>
</evidence>
<comment type="caution">
    <text evidence="6">The sequence shown here is derived from an EMBL/GenBank/DDBJ whole genome shotgun (WGS) entry which is preliminary data.</text>
</comment>
<evidence type="ECO:0000259" key="5">
    <source>
        <dbReference type="PROSITE" id="PS51635"/>
    </source>
</evidence>
<protein>
    <submittedName>
        <fullName evidence="6 7">Phospholipase</fullName>
    </submittedName>
</protein>